<evidence type="ECO:0000313" key="4">
    <source>
        <dbReference type="EMBL" id="KXI27837.1"/>
    </source>
</evidence>
<evidence type="ECO:0000256" key="2">
    <source>
        <dbReference type="ARBA" id="ARBA00022643"/>
    </source>
</evidence>
<keyword evidence="2" id="KW-0285">Flavoprotein</keyword>
<dbReference type="STRING" id="1799789.AX660_20150"/>
<proteinExistence type="predicted"/>
<dbReference type="RefSeq" id="WP_068379469.1">
    <property type="nucleotide sequence ID" value="NZ_LSNE01000009.1"/>
</dbReference>
<dbReference type="OrthoDB" id="5767802at2"/>
<name>A0A148KNF7_9ALTE</name>
<dbReference type="PANTHER" id="PTHR30543">
    <property type="entry name" value="CHROMATE REDUCTASE"/>
    <property type="match status" value="1"/>
</dbReference>
<comment type="caution">
    <text evidence="4">The sequence shown here is derived from an EMBL/GenBank/DDBJ whole genome shotgun (WGS) entry which is preliminary data.</text>
</comment>
<dbReference type="InterPro" id="IPR050712">
    <property type="entry name" value="NAD(P)H-dep_reductase"/>
</dbReference>
<evidence type="ECO:0000313" key="5">
    <source>
        <dbReference type="Proteomes" id="UP000070299"/>
    </source>
</evidence>
<dbReference type="AlphaFoldDB" id="A0A148KNF7"/>
<dbReference type="EMBL" id="LSNE01000009">
    <property type="protein sequence ID" value="KXI27837.1"/>
    <property type="molecule type" value="Genomic_DNA"/>
</dbReference>
<keyword evidence="2" id="KW-0288">FMN</keyword>
<reference evidence="5" key="1">
    <citation type="submission" date="2016-02" db="EMBL/GenBank/DDBJ databases">
        <authorList>
            <person name="Schultz-Johansen M."/>
            <person name="Glaring M.A."/>
            <person name="Bech P.K."/>
            <person name="Stougaard P."/>
        </authorList>
    </citation>
    <scope>NUCLEOTIDE SEQUENCE [LARGE SCALE GENOMIC DNA]</scope>
    <source>
        <strain evidence="5">S66</strain>
    </source>
</reference>
<evidence type="ECO:0000259" key="3">
    <source>
        <dbReference type="Pfam" id="PF03358"/>
    </source>
</evidence>
<evidence type="ECO:0000256" key="1">
    <source>
        <dbReference type="ARBA" id="ARBA00001917"/>
    </source>
</evidence>
<dbReference type="PANTHER" id="PTHR30543:SF21">
    <property type="entry name" value="NAD(P)H-DEPENDENT FMN REDUCTASE LOT6"/>
    <property type="match status" value="1"/>
</dbReference>
<keyword evidence="5" id="KW-1185">Reference proteome</keyword>
<dbReference type="GO" id="GO:0005829">
    <property type="term" value="C:cytosol"/>
    <property type="evidence" value="ECO:0007669"/>
    <property type="project" value="TreeGrafter"/>
</dbReference>
<dbReference type="SUPFAM" id="SSF52218">
    <property type="entry name" value="Flavoproteins"/>
    <property type="match status" value="1"/>
</dbReference>
<accession>A0A148KNF7</accession>
<comment type="cofactor">
    <cofactor evidence="1">
        <name>FMN</name>
        <dbReference type="ChEBI" id="CHEBI:58210"/>
    </cofactor>
</comment>
<protein>
    <submittedName>
        <fullName evidence="4">FMN reductase</fullName>
    </submittedName>
</protein>
<dbReference type="Gene3D" id="3.40.50.360">
    <property type="match status" value="1"/>
</dbReference>
<dbReference type="Proteomes" id="UP000070299">
    <property type="component" value="Unassembled WGS sequence"/>
</dbReference>
<gene>
    <name evidence="4" type="ORF">AX660_20150</name>
</gene>
<dbReference type="GO" id="GO:0016491">
    <property type="term" value="F:oxidoreductase activity"/>
    <property type="evidence" value="ECO:0007669"/>
    <property type="project" value="InterPro"/>
</dbReference>
<feature type="domain" description="NADPH-dependent FMN reductase-like" evidence="3">
    <location>
        <begin position="3"/>
        <end position="154"/>
    </location>
</feature>
<organism evidence="4 5">
    <name type="scientific">Paraglaciecola hydrolytica</name>
    <dbReference type="NCBI Taxonomy" id="1799789"/>
    <lineage>
        <taxon>Bacteria</taxon>
        <taxon>Pseudomonadati</taxon>
        <taxon>Pseudomonadota</taxon>
        <taxon>Gammaproteobacteria</taxon>
        <taxon>Alteromonadales</taxon>
        <taxon>Alteromonadaceae</taxon>
        <taxon>Paraglaciecola</taxon>
    </lineage>
</organism>
<dbReference type="InterPro" id="IPR029039">
    <property type="entry name" value="Flavoprotein-like_sf"/>
</dbReference>
<dbReference type="GO" id="GO:0010181">
    <property type="term" value="F:FMN binding"/>
    <property type="evidence" value="ECO:0007669"/>
    <property type="project" value="TreeGrafter"/>
</dbReference>
<sequence>MLKILAFAGSARKNSFNKAILKIAVQGAIDAGAKVTVIDLADFPLPLMDEDLEAKSGVPANAQKFKQLMMEHEGLLIASPEHNSAYSALLKNTIDWASRREEGEKPLEVFKGKVAGIMAASPGALGGLRGLVSLRMLLENIGVMVLPNQKAVSKVAALINEQGGIDDEQTIAGLKRIGKELAETMAKLNRQ</sequence>
<dbReference type="Pfam" id="PF03358">
    <property type="entry name" value="FMN_red"/>
    <property type="match status" value="1"/>
</dbReference>
<dbReference type="InterPro" id="IPR005025">
    <property type="entry name" value="FMN_Rdtase-like_dom"/>
</dbReference>